<sequence>MNSISELHTPAFDARLISISPEAQTRLVDILNQTLATTVDLKTQVKQAQWNVTGINSYHLYEIFDEIATELDLYIDMLAERITLIGGLAIGTARNAVKQSILPEYPLHIIDAKDHVVSLAERLAIYGTLLWENIDRTSVIGDADTAHLYSEISLVIDKRLWFLDALIASSKLDPNSPQN</sequence>
<dbReference type="EMBL" id="JAALHA020000002">
    <property type="protein sequence ID" value="MDR9894552.1"/>
    <property type="molecule type" value="Genomic_DNA"/>
</dbReference>
<dbReference type="InterPro" id="IPR002177">
    <property type="entry name" value="DPS_DNA-bd"/>
</dbReference>
<protein>
    <submittedName>
        <fullName evidence="4">DNA starvation/stationary phase protection protein Dps</fullName>
    </submittedName>
</protein>
<evidence type="ECO:0000313" key="4">
    <source>
        <dbReference type="EMBL" id="MDR9894552.1"/>
    </source>
</evidence>
<dbReference type="CDD" id="cd01043">
    <property type="entry name" value="DPS"/>
    <property type="match status" value="1"/>
</dbReference>
<dbReference type="GO" id="GO:0008199">
    <property type="term" value="F:ferric iron binding"/>
    <property type="evidence" value="ECO:0007669"/>
    <property type="project" value="InterPro"/>
</dbReference>
<dbReference type="PANTHER" id="PTHR42932:SF3">
    <property type="entry name" value="DNA PROTECTION DURING STARVATION PROTEIN"/>
    <property type="match status" value="1"/>
</dbReference>
<proteinExistence type="inferred from homology"/>
<dbReference type="PIRSF" id="PIRSF005900">
    <property type="entry name" value="Dps"/>
    <property type="match status" value="1"/>
</dbReference>
<dbReference type="GO" id="GO:0016722">
    <property type="term" value="F:oxidoreductase activity, acting on metal ions"/>
    <property type="evidence" value="ECO:0007669"/>
    <property type="project" value="InterPro"/>
</dbReference>
<dbReference type="Gene3D" id="1.20.1260.10">
    <property type="match status" value="1"/>
</dbReference>
<evidence type="ECO:0000256" key="2">
    <source>
        <dbReference type="RuleBase" id="RU003875"/>
    </source>
</evidence>
<dbReference type="InterPro" id="IPR023188">
    <property type="entry name" value="DPS_DNA-bd_CS"/>
</dbReference>
<organism evidence="4 5">
    <name type="scientific">Aetokthonos hydrillicola Thurmond2011</name>
    <dbReference type="NCBI Taxonomy" id="2712845"/>
    <lineage>
        <taxon>Bacteria</taxon>
        <taxon>Bacillati</taxon>
        <taxon>Cyanobacteriota</taxon>
        <taxon>Cyanophyceae</taxon>
        <taxon>Nostocales</taxon>
        <taxon>Hapalosiphonaceae</taxon>
        <taxon>Aetokthonos</taxon>
    </lineage>
</organism>
<dbReference type="Proteomes" id="UP000667802">
    <property type="component" value="Unassembled WGS sequence"/>
</dbReference>
<keyword evidence="5" id="KW-1185">Reference proteome</keyword>
<dbReference type="RefSeq" id="WP_208342083.1">
    <property type="nucleotide sequence ID" value="NZ_CAWQFN010000065.1"/>
</dbReference>
<dbReference type="SUPFAM" id="SSF47240">
    <property type="entry name" value="Ferritin-like"/>
    <property type="match status" value="1"/>
</dbReference>
<dbReference type="InterPro" id="IPR012347">
    <property type="entry name" value="Ferritin-like"/>
</dbReference>
<evidence type="ECO:0000259" key="3">
    <source>
        <dbReference type="Pfam" id="PF00210"/>
    </source>
</evidence>
<evidence type="ECO:0000313" key="5">
    <source>
        <dbReference type="Proteomes" id="UP000667802"/>
    </source>
</evidence>
<accession>A0AAP5I6H6</accession>
<dbReference type="NCBIfam" id="NF006975">
    <property type="entry name" value="PRK09448.1"/>
    <property type="match status" value="1"/>
</dbReference>
<feature type="domain" description="Ferritin/DPS" evidence="3">
    <location>
        <begin position="29"/>
        <end position="168"/>
    </location>
</feature>
<dbReference type="PROSITE" id="PS00819">
    <property type="entry name" value="DPS_2"/>
    <property type="match status" value="1"/>
</dbReference>
<comment type="caution">
    <text evidence="4">The sequence shown here is derived from an EMBL/GenBank/DDBJ whole genome shotgun (WGS) entry which is preliminary data.</text>
</comment>
<reference evidence="5" key="1">
    <citation type="journal article" date="2021" name="Science">
        <title>Hunting the eagle killer: A cyanobacterial neurotoxin causes vacuolar myelinopathy.</title>
        <authorList>
            <person name="Breinlinger S."/>
            <person name="Phillips T.J."/>
            <person name="Haram B.N."/>
            <person name="Mares J."/>
            <person name="Martinez Yerena J.A."/>
            <person name="Hrouzek P."/>
            <person name="Sobotka R."/>
            <person name="Henderson W.M."/>
            <person name="Schmieder P."/>
            <person name="Williams S.M."/>
            <person name="Lauderdale J.D."/>
            <person name="Wilde H.D."/>
            <person name="Gerrin W."/>
            <person name="Kust A."/>
            <person name="Washington J.W."/>
            <person name="Wagner C."/>
            <person name="Geier B."/>
            <person name="Liebeke M."/>
            <person name="Enke H."/>
            <person name="Niedermeyer T.H.J."/>
            <person name="Wilde S.B."/>
        </authorList>
    </citation>
    <scope>NUCLEOTIDE SEQUENCE [LARGE SCALE GENOMIC DNA]</scope>
    <source>
        <strain evidence="5">Thurmond2011</strain>
    </source>
</reference>
<dbReference type="PRINTS" id="PR01346">
    <property type="entry name" value="HELNAPAPROT"/>
</dbReference>
<dbReference type="InterPro" id="IPR008331">
    <property type="entry name" value="Ferritin_DPS_dom"/>
</dbReference>
<dbReference type="AlphaFoldDB" id="A0AAP5I6H6"/>
<name>A0AAP5I6H6_9CYAN</name>
<comment type="similarity">
    <text evidence="1 2">Belongs to the Dps family.</text>
</comment>
<dbReference type="InterPro" id="IPR009078">
    <property type="entry name" value="Ferritin-like_SF"/>
</dbReference>
<dbReference type="Pfam" id="PF00210">
    <property type="entry name" value="Ferritin"/>
    <property type="match status" value="1"/>
</dbReference>
<dbReference type="PANTHER" id="PTHR42932">
    <property type="entry name" value="GENERAL STRESS PROTEIN 20U"/>
    <property type="match status" value="1"/>
</dbReference>
<gene>
    <name evidence="4" type="primary">dps</name>
    <name evidence="4" type="synonym">pexB</name>
    <name evidence="4" type="ORF">G7B40_008195</name>
</gene>
<evidence type="ECO:0000256" key="1">
    <source>
        <dbReference type="ARBA" id="ARBA00009497"/>
    </source>
</evidence>